<proteinExistence type="predicted"/>
<sequence>MGFKYFFYFILLYILVIPRALSLPNYSGERDIEFNLFKLGGGLVDSSVMKFSKCVPGVELKGLKVLIDDATKLDCNNHTKIEPFCKCINLVAGDDIDRHTIAEDLYDDYLEFLKKEPEVYRKFAGKEMIEDYIGILGYVEPNASCAKDFRDDFSNMIKEAGDISEKQSESFSIKNPSKRKVMDAVAAGGSSIGAAKRANGSDIHGEYSTTKKEMLVTFIQNFILEYPQTLNVSSNESQPRILEGNLDKFMKDSRFAFNDDYHSSLYMFTLTDLMDFNHSDSENIEKLSLSKIRKTILYSLNENVNIACEDMENDYKKFTSDHVNSSDLKRESYNDFVKSNIRNQDYAPDHALSYESFVKKTINPKDPTELANKRFEADIYYCDRHSQEVTVKNVISDTMKDDKAFEELNKLLEKDVLLTKEIKELEEGMRNSARKIHSYDDGRQRIEAELKVSEREKAKIQRSLKSGDLSAQEVQAERLQLKKVNSNIVTSKNQLIGINNLIELEISELVAKTTRVEQLSLERHGVSTNIAKIFKGNKHAADHVINLSRRSIYSEPDIVSYDPETKSLKFNKDFNAESKKFINDRFSALKSIDGFTEAEAKMTKAGKKTITKKFDSSAKTNEKKVEENVNTFSDKKNREFSREIQTLPRESLSVKEKSLQKRFKDLEDYENRITSKIENFQTKQATVKRSINDSNNEKRLSSLKKEISNIQKERENLYSKEKKINVRKENIPVSSVQSIQSSSLDSLAQEEVIEREPIRTKKVVSTDQPLVSSPISTPTSTAISSPASSVENVTRISENDNFRESESSDSKRIAKEQQQKVILDESNVFNDTVLSESDFNELSDSLNPSLLEKYEIVEGEYISVDTNLGRVIYNPIFKNGKVIRFEKVSELSREEVMIAHEEEVIKIQKLRQEAVRHADLMNVFSDIIKK</sequence>
<organism evidence="2 3">
    <name type="scientific">Halobacteriovorax marinus</name>
    <dbReference type="NCBI Taxonomy" id="97084"/>
    <lineage>
        <taxon>Bacteria</taxon>
        <taxon>Pseudomonadati</taxon>
        <taxon>Bdellovibrionota</taxon>
        <taxon>Bacteriovoracia</taxon>
        <taxon>Bacteriovoracales</taxon>
        <taxon>Halobacteriovoraceae</taxon>
        <taxon>Halobacteriovorax</taxon>
    </lineage>
</organism>
<reference evidence="3" key="1">
    <citation type="journal article" date="2017" name="Proc. Natl. Acad. Sci. U.S.A.">
        <title>Simulation of Deepwater Horizon oil plume reveals substrate specialization within a complex community of hydrocarbon-degraders.</title>
        <authorList>
            <person name="Hu P."/>
            <person name="Dubinsky E.A."/>
            <person name="Probst A.J."/>
            <person name="Wang J."/>
            <person name="Sieber C.M.K."/>
            <person name="Tom L.M."/>
            <person name="Gardinali P."/>
            <person name="Banfield J.F."/>
            <person name="Atlas R.M."/>
            <person name="Andersen G.L."/>
        </authorList>
    </citation>
    <scope>NUCLEOTIDE SEQUENCE [LARGE SCALE GENOMIC DNA]</scope>
</reference>
<feature type="compositionally biased region" description="Basic and acidic residues" evidence="1">
    <location>
        <begin position="797"/>
        <end position="813"/>
    </location>
</feature>
<evidence type="ECO:0000313" key="3">
    <source>
        <dbReference type="Proteomes" id="UP000196531"/>
    </source>
</evidence>
<evidence type="ECO:0000313" key="2">
    <source>
        <dbReference type="EMBL" id="OUR95519.1"/>
    </source>
</evidence>
<dbReference type="EMBL" id="MAAO01000008">
    <property type="protein sequence ID" value="OUR95519.1"/>
    <property type="molecule type" value="Genomic_DNA"/>
</dbReference>
<feature type="compositionally biased region" description="Low complexity" evidence="1">
    <location>
        <begin position="772"/>
        <end position="789"/>
    </location>
</feature>
<accession>A0A1Y5FA20</accession>
<name>A0A1Y5FA20_9BACT</name>
<evidence type="ECO:0000256" key="1">
    <source>
        <dbReference type="SAM" id="MobiDB-lite"/>
    </source>
</evidence>
<protein>
    <submittedName>
        <fullName evidence="2">Uncharacterized protein</fullName>
    </submittedName>
</protein>
<comment type="caution">
    <text evidence="2">The sequence shown here is derived from an EMBL/GenBank/DDBJ whole genome shotgun (WGS) entry which is preliminary data.</text>
</comment>
<dbReference type="Proteomes" id="UP000196531">
    <property type="component" value="Unassembled WGS sequence"/>
</dbReference>
<dbReference type="AlphaFoldDB" id="A0A1Y5FA20"/>
<feature type="region of interest" description="Disordered" evidence="1">
    <location>
        <begin position="763"/>
        <end position="813"/>
    </location>
</feature>
<gene>
    <name evidence="2" type="ORF">A9Q84_16940</name>
</gene>